<name>T0PS71_SAPDV</name>
<dbReference type="InParanoid" id="T0PS71"/>
<accession>T0PS71</accession>
<dbReference type="VEuPathDB" id="FungiDB:SDRG_17038"/>
<evidence type="ECO:0000313" key="2">
    <source>
        <dbReference type="Proteomes" id="UP000030762"/>
    </source>
</evidence>
<proteinExistence type="predicted"/>
<sequence>KAPPLDSYKALLATSELTWFVYVLNDVGSALTRQYTYSYGSVSANWTWVLASLWTLLSPQPYDASMQRKCSALNLDFALYCDSGTIVLGDQRRCLECMGLALVACVVCYLYARRSSPNLTPIFTPPLLLNAQGYHMLTFKHWVANGVYYIDTTSAIMAGVLSWKCQGHIYLLDIKTWRFVSTALPTPRPQSRAAKEERFAHAFPLHL</sequence>
<dbReference type="GeneID" id="19957765"/>
<gene>
    <name evidence="1" type="ORF">SDRG_17038</name>
</gene>
<dbReference type="OrthoDB" id="64754at2759"/>
<dbReference type="RefSeq" id="XP_008621493.1">
    <property type="nucleotide sequence ID" value="XM_008623271.1"/>
</dbReference>
<dbReference type="AlphaFoldDB" id="T0PS71"/>
<dbReference type="EMBL" id="JH767315">
    <property type="protein sequence ID" value="EQC25076.1"/>
    <property type="molecule type" value="Genomic_DNA"/>
</dbReference>
<feature type="non-terminal residue" evidence="1">
    <location>
        <position position="1"/>
    </location>
</feature>
<dbReference type="Proteomes" id="UP000030762">
    <property type="component" value="Unassembled WGS sequence"/>
</dbReference>
<protein>
    <submittedName>
        <fullName evidence="1">Uncharacterized protein</fullName>
    </submittedName>
</protein>
<organism evidence="1 2">
    <name type="scientific">Saprolegnia diclina (strain VS20)</name>
    <dbReference type="NCBI Taxonomy" id="1156394"/>
    <lineage>
        <taxon>Eukaryota</taxon>
        <taxon>Sar</taxon>
        <taxon>Stramenopiles</taxon>
        <taxon>Oomycota</taxon>
        <taxon>Saprolegniomycetes</taxon>
        <taxon>Saprolegniales</taxon>
        <taxon>Saprolegniaceae</taxon>
        <taxon>Saprolegnia</taxon>
    </lineage>
</organism>
<evidence type="ECO:0000313" key="1">
    <source>
        <dbReference type="EMBL" id="EQC25076.1"/>
    </source>
</evidence>
<reference evidence="1 2" key="1">
    <citation type="submission" date="2012-04" db="EMBL/GenBank/DDBJ databases">
        <title>The Genome Sequence of Saprolegnia declina VS20.</title>
        <authorList>
            <consortium name="The Broad Institute Genome Sequencing Platform"/>
            <person name="Russ C."/>
            <person name="Nusbaum C."/>
            <person name="Tyler B."/>
            <person name="van West P."/>
            <person name="Dieguez-Uribeondo J."/>
            <person name="de Bruijn I."/>
            <person name="Tripathy S."/>
            <person name="Jiang R."/>
            <person name="Young S.K."/>
            <person name="Zeng Q."/>
            <person name="Gargeya S."/>
            <person name="Fitzgerald M."/>
            <person name="Haas B."/>
            <person name="Abouelleil A."/>
            <person name="Alvarado L."/>
            <person name="Arachchi H.M."/>
            <person name="Berlin A."/>
            <person name="Chapman S.B."/>
            <person name="Goldberg J."/>
            <person name="Griggs A."/>
            <person name="Gujja S."/>
            <person name="Hansen M."/>
            <person name="Howarth C."/>
            <person name="Imamovic A."/>
            <person name="Larimer J."/>
            <person name="McCowen C."/>
            <person name="Montmayeur A."/>
            <person name="Murphy C."/>
            <person name="Neiman D."/>
            <person name="Pearson M."/>
            <person name="Priest M."/>
            <person name="Roberts A."/>
            <person name="Saif S."/>
            <person name="Shea T."/>
            <person name="Sisk P."/>
            <person name="Sykes S."/>
            <person name="Wortman J."/>
            <person name="Nusbaum C."/>
            <person name="Birren B."/>
        </authorList>
    </citation>
    <scope>NUCLEOTIDE SEQUENCE [LARGE SCALE GENOMIC DNA]</scope>
    <source>
        <strain evidence="1 2">VS20</strain>
    </source>
</reference>
<keyword evidence="2" id="KW-1185">Reference proteome</keyword>